<evidence type="ECO:0000256" key="30">
    <source>
        <dbReference type="ARBA" id="ARBA00050991"/>
    </source>
</evidence>
<comment type="similarity">
    <text evidence="6">Belongs to the cytochrome P450 family.</text>
</comment>
<evidence type="ECO:0000256" key="14">
    <source>
        <dbReference type="ARBA" id="ARBA00023002"/>
    </source>
</evidence>
<comment type="cofactor">
    <cofactor evidence="1 46">
        <name>heme</name>
        <dbReference type="ChEBI" id="CHEBI:30413"/>
    </cofactor>
</comment>
<evidence type="ECO:0000256" key="13">
    <source>
        <dbReference type="ARBA" id="ARBA00022989"/>
    </source>
</evidence>
<evidence type="ECO:0000256" key="2">
    <source>
        <dbReference type="ARBA" id="ARBA00004111"/>
    </source>
</evidence>
<keyword evidence="22" id="KW-0966">Cell projection</keyword>
<comment type="catalytic activity">
    <reaction evidence="33">
        <text>4beta-hydroxycholesterol + reduced [NADPH--hemoprotein reductase] + O2 = 4beta,24S-dihydroxycholesterol + oxidized [NADPH--hemoprotein reductase] + H2O + H(+)</text>
        <dbReference type="Rhea" id="RHEA:46392"/>
        <dbReference type="Rhea" id="RHEA-COMP:11964"/>
        <dbReference type="Rhea" id="RHEA-COMP:11965"/>
        <dbReference type="ChEBI" id="CHEBI:15377"/>
        <dbReference type="ChEBI" id="CHEBI:15378"/>
        <dbReference type="ChEBI" id="CHEBI:15379"/>
        <dbReference type="ChEBI" id="CHEBI:57618"/>
        <dbReference type="ChEBI" id="CHEBI:58210"/>
        <dbReference type="ChEBI" id="CHEBI:85778"/>
        <dbReference type="ChEBI" id="CHEBI:86087"/>
    </reaction>
    <physiologicalReaction direction="left-to-right" evidence="33">
        <dbReference type="Rhea" id="RHEA:46393"/>
    </physiologicalReaction>
</comment>
<evidence type="ECO:0000256" key="8">
    <source>
        <dbReference type="ARBA" id="ARBA00022617"/>
    </source>
</evidence>
<keyword evidence="14" id="KW-0560">Oxidoreductase</keyword>
<comment type="catalytic activity">
    <reaction evidence="31">
        <text>testosterone + reduced [NADPH--hemoprotein reductase] + O2 = 16beta,17beta-dihydroxyandrost-4-en-3-one + oxidized [NADPH--hemoprotein reductase] + H2O + H(+)</text>
        <dbReference type="Rhea" id="RHEA:46304"/>
        <dbReference type="Rhea" id="RHEA-COMP:11964"/>
        <dbReference type="Rhea" id="RHEA-COMP:11965"/>
        <dbReference type="ChEBI" id="CHEBI:15377"/>
        <dbReference type="ChEBI" id="CHEBI:15378"/>
        <dbReference type="ChEBI" id="CHEBI:15379"/>
        <dbReference type="ChEBI" id="CHEBI:17347"/>
        <dbReference type="ChEBI" id="CHEBI:57618"/>
        <dbReference type="ChEBI" id="CHEBI:58210"/>
        <dbReference type="ChEBI" id="CHEBI:83027"/>
    </reaction>
    <physiologicalReaction direction="left-to-right" evidence="31">
        <dbReference type="Rhea" id="RHEA:46305"/>
    </physiologicalReaction>
</comment>
<dbReference type="FunFam" id="1.10.630.10:FF:000031">
    <property type="entry name" value="cholesterol 24-hydroxylase isoform X2"/>
    <property type="match status" value="1"/>
</dbReference>
<dbReference type="PANTHER" id="PTHR24293">
    <property type="entry name" value="CYTOCHROME P450 FAMILY 46 SUBFAMILY A"/>
    <property type="match status" value="1"/>
</dbReference>
<dbReference type="Pfam" id="PF00067">
    <property type="entry name" value="p450"/>
    <property type="match status" value="1"/>
</dbReference>
<evidence type="ECO:0000256" key="18">
    <source>
        <dbReference type="ARBA" id="ARBA00023098"/>
    </source>
</evidence>
<evidence type="ECO:0000256" key="26">
    <source>
        <dbReference type="ARBA" id="ARBA00050139"/>
    </source>
</evidence>
<evidence type="ECO:0000256" key="9">
    <source>
        <dbReference type="ARBA" id="ARBA00022692"/>
    </source>
</evidence>
<keyword evidence="10 46" id="KW-0479">Metal-binding</keyword>
<dbReference type="InterPro" id="IPR039983">
    <property type="entry name" value="CYP46A1"/>
</dbReference>
<evidence type="ECO:0000256" key="39">
    <source>
        <dbReference type="ARBA" id="ARBA00052870"/>
    </source>
</evidence>
<evidence type="ECO:0000256" key="46">
    <source>
        <dbReference type="PIRSR" id="PIRSR602401-1"/>
    </source>
</evidence>
<dbReference type="PRINTS" id="PR00385">
    <property type="entry name" value="P450"/>
</dbReference>
<dbReference type="Proteomes" id="UP001066276">
    <property type="component" value="Chromosome 9"/>
</dbReference>
<feature type="transmembrane region" description="Helical" evidence="47">
    <location>
        <begin position="12"/>
        <end position="34"/>
    </location>
</feature>
<keyword evidence="7" id="KW-0153">Cholesterol metabolism</keyword>
<evidence type="ECO:0000256" key="11">
    <source>
        <dbReference type="ARBA" id="ARBA00022824"/>
    </source>
</evidence>
<keyword evidence="18" id="KW-0443">Lipid metabolism</keyword>
<dbReference type="EC" id="1.14.14.25" evidence="41"/>
<evidence type="ECO:0000256" key="7">
    <source>
        <dbReference type="ARBA" id="ARBA00022548"/>
    </source>
</evidence>
<keyword evidence="20" id="KW-1207">Sterol metabolism</keyword>
<evidence type="ECO:0000256" key="42">
    <source>
        <dbReference type="ARBA" id="ARBA00068948"/>
    </source>
</evidence>
<dbReference type="GO" id="GO:0005506">
    <property type="term" value="F:iron ion binding"/>
    <property type="evidence" value="ECO:0007669"/>
    <property type="project" value="InterPro"/>
</dbReference>
<comment type="catalytic activity">
    <reaction evidence="32">
        <text>testosterone + reduced [NADPH--hemoprotein reductase] + O2 = 6beta,17beta-dihydroxyandrost-4-en-3-one + oxidized [NADPH--hemoprotein reductase] + H2O + H(+)</text>
        <dbReference type="Rhea" id="RHEA:46296"/>
        <dbReference type="Rhea" id="RHEA-COMP:11964"/>
        <dbReference type="Rhea" id="RHEA-COMP:11965"/>
        <dbReference type="ChEBI" id="CHEBI:15377"/>
        <dbReference type="ChEBI" id="CHEBI:15378"/>
        <dbReference type="ChEBI" id="CHEBI:15379"/>
        <dbReference type="ChEBI" id="CHEBI:17347"/>
        <dbReference type="ChEBI" id="CHEBI:34477"/>
        <dbReference type="ChEBI" id="CHEBI:57618"/>
        <dbReference type="ChEBI" id="CHEBI:58210"/>
    </reaction>
    <physiologicalReaction direction="left-to-right" evidence="32">
        <dbReference type="Rhea" id="RHEA:46297"/>
    </physiologicalReaction>
</comment>
<comment type="caution">
    <text evidence="48">The sequence shown here is derived from an EMBL/GenBank/DDBJ whole genome shotgun (WGS) entry which is preliminary data.</text>
</comment>
<dbReference type="GO" id="GO:0033781">
    <property type="term" value="F:cholesterol 24-hydroxylase activity"/>
    <property type="evidence" value="ECO:0007669"/>
    <property type="project" value="UniProtKB-EC"/>
</dbReference>
<dbReference type="CDD" id="cd20613">
    <property type="entry name" value="CYP46A1-like"/>
    <property type="match status" value="1"/>
</dbReference>
<evidence type="ECO:0000313" key="48">
    <source>
        <dbReference type="EMBL" id="KAJ1105398.1"/>
    </source>
</evidence>
<name>A0AAV7MP42_PLEWA</name>
<comment type="catalytic activity">
    <reaction evidence="38">
        <text>progesterone + reduced [NADPH--hemoprotein reductase] + O2 = 17alpha-hydroxyprogesterone + oxidized [NADPH--hemoprotein reductase] + H2O + H(+)</text>
        <dbReference type="Rhea" id="RHEA:46308"/>
        <dbReference type="Rhea" id="RHEA-COMP:11964"/>
        <dbReference type="Rhea" id="RHEA-COMP:11965"/>
        <dbReference type="ChEBI" id="CHEBI:15377"/>
        <dbReference type="ChEBI" id="CHEBI:15378"/>
        <dbReference type="ChEBI" id="CHEBI:15379"/>
        <dbReference type="ChEBI" id="CHEBI:17026"/>
        <dbReference type="ChEBI" id="CHEBI:17252"/>
        <dbReference type="ChEBI" id="CHEBI:57618"/>
        <dbReference type="ChEBI" id="CHEBI:58210"/>
    </reaction>
    <physiologicalReaction direction="left-to-right" evidence="38">
        <dbReference type="Rhea" id="RHEA:46309"/>
    </physiologicalReaction>
</comment>
<evidence type="ECO:0000256" key="27">
    <source>
        <dbReference type="ARBA" id="ARBA00050344"/>
    </source>
</evidence>
<comment type="function">
    <text evidence="40">P450 monooxygenase that plays a major role in cholesterol homeostasis in the brain. Primarily catalyzes the hydroxylation (with S stereochemistry) at C-24 of cholesterol side chain, triggering cholesterol diffusion out of neurons and its further degradation. By promoting constant cholesterol elimination in neurons, may activate the mevalonate pathway and coordinate the synthesis of new cholesterol and nonsterol isoprenoids involved in synaptic activity and learning. Further hydroxylates cholesterol derivatives and hormone steroids on both the ring and side chain of these molecules, converting them into active oxysterols involved in lipid signaling and biosynthesis. Acts as an epoxidase converting cholesta-5,24-dien-3beta-ol/desmosterol into (24S),25-epoxycholesterol, an abundant lipid ligand of nuclear NR1H2 and NR1H3 receptors shown to promote neurogenesis in developing brain. May also catalyze the oxidative metabolism of xenobiotics, such as clotrimazole.</text>
</comment>
<evidence type="ECO:0000256" key="24">
    <source>
        <dbReference type="ARBA" id="ARBA00034110"/>
    </source>
</evidence>
<keyword evidence="9 47" id="KW-0812">Transmembrane</keyword>
<evidence type="ECO:0000256" key="5">
    <source>
        <dbReference type="ARBA" id="ARBA00005108"/>
    </source>
</evidence>
<dbReference type="PANTHER" id="PTHR24293:SF0">
    <property type="entry name" value="CYP46A1 PROTEIN-RELATED"/>
    <property type="match status" value="1"/>
</dbReference>
<evidence type="ECO:0000256" key="35">
    <source>
        <dbReference type="ARBA" id="ARBA00051748"/>
    </source>
</evidence>
<evidence type="ECO:0000256" key="34">
    <source>
        <dbReference type="ARBA" id="ARBA00051606"/>
    </source>
</evidence>
<evidence type="ECO:0000256" key="23">
    <source>
        <dbReference type="ARBA" id="ARBA00034106"/>
    </source>
</evidence>
<evidence type="ECO:0000256" key="15">
    <source>
        <dbReference type="ARBA" id="ARBA00023004"/>
    </source>
</evidence>
<evidence type="ECO:0000256" key="10">
    <source>
        <dbReference type="ARBA" id="ARBA00022723"/>
    </source>
</evidence>
<evidence type="ECO:0000256" key="45">
    <source>
        <dbReference type="ARBA" id="ARBA00080170"/>
    </source>
</evidence>
<comment type="catalytic activity">
    <reaction evidence="30">
        <text>cholesterol + reduced [NADPH--hemoprotein reductase] + O2 = (24S)-hydroxycholesterol + oxidized [NADPH--hemoprotein reductase] + H2O + H(+)</text>
        <dbReference type="Rhea" id="RHEA:22716"/>
        <dbReference type="Rhea" id="RHEA-COMP:11964"/>
        <dbReference type="Rhea" id="RHEA-COMP:11965"/>
        <dbReference type="ChEBI" id="CHEBI:15377"/>
        <dbReference type="ChEBI" id="CHEBI:15378"/>
        <dbReference type="ChEBI" id="CHEBI:15379"/>
        <dbReference type="ChEBI" id="CHEBI:16113"/>
        <dbReference type="ChEBI" id="CHEBI:34310"/>
        <dbReference type="ChEBI" id="CHEBI:57618"/>
        <dbReference type="ChEBI" id="CHEBI:58210"/>
        <dbReference type="EC" id="1.14.14.25"/>
    </reaction>
    <physiologicalReaction direction="left-to-right" evidence="30">
        <dbReference type="Rhea" id="RHEA:22717"/>
    </physiologicalReaction>
</comment>
<dbReference type="GO" id="GO:0006707">
    <property type="term" value="P:cholesterol catabolic process"/>
    <property type="evidence" value="ECO:0007669"/>
    <property type="project" value="InterPro"/>
</dbReference>
<evidence type="ECO:0000256" key="28">
    <source>
        <dbReference type="ARBA" id="ARBA00050430"/>
    </source>
</evidence>
<evidence type="ECO:0000256" key="6">
    <source>
        <dbReference type="ARBA" id="ARBA00010617"/>
    </source>
</evidence>
<comment type="catalytic activity">
    <reaction evidence="28">
        <text>(24S)-hydroxycholesterol + reduced [NADPH--hemoprotein reductase] + O2 = 24S,25-dihydroxycholesterol + oxidized [NADPH--hemoprotein reductase] + H2O + H(+)</text>
        <dbReference type="Rhea" id="RHEA:46384"/>
        <dbReference type="Rhea" id="RHEA-COMP:11964"/>
        <dbReference type="Rhea" id="RHEA-COMP:11965"/>
        <dbReference type="ChEBI" id="CHEBI:15377"/>
        <dbReference type="ChEBI" id="CHEBI:15378"/>
        <dbReference type="ChEBI" id="CHEBI:15379"/>
        <dbReference type="ChEBI" id="CHEBI:34310"/>
        <dbReference type="ChEBI" id="CHEBI:57618"/>
        <dbReference type="ChEBI" id="CHEBI:58210"/>
        <dbReference type="ChEBI" id="CHEBI:86074"/>
    </reaction>
    <physiologicalReaction direction="left-to-right" evidence="28">
        <dbReference type="Rhea" id="RHEA:46385"/>
    </physiologicalReaction>
</comment>
<feature type="binding site" description="axial binding residue" evidence="46">
    <location>
        <position position="451"/>
    </location>
    <ligand>
        <name>heme</name>
        <dbReference type="ChEBI" id="CHEBI:30413"/>
    </ligand>
    <ligandPart>
        <name>Fe</name>
        <dbReference type="ChEBI" id="CHEBI:18248"/>
    </ligandPart>
</feature>
<gene>
    <name evidence="48" type="ORF">NDU88_002804</name>
</gene>
<comment type="catalytic activity">
    <reaction evidence="37">
        <text>7-dehydrocholesterol + reduced [NADPH--hemoprotein reductase] + O2 = cholesta-5,7-dien-3beta,24S-diol + oxidized [NADPH--hemoprotein reductase] + H2O + H(+)</text>
        <dbReference type="Rhea" id="RHEA:53244"/>
        <dbReference type="Rhea" id="RHEA-COMP:11964"/>
        <dbReference type="Rhea" id="RHEA-COMP:11965"/>
        <dbReference type="ChEBI" id="CHEBI:15377"/>
        <dbReference type="ChEBI" id="CHEBI:15378"/>
        <dbReference type="ChEBI" id="CHEBI:15379"/>
        <dbReference type="ChEBI" id="CHEBI:17759"/>
        <dbReference type="ChEBI" id="CHEBI:57618"/>
        <dbReference type="ChEBI" id="CHEBI:58210"/>
        <dbReference type="ChEBI" id="CHEBI:137061"/>
    </reaction>
    <physiologicalReaction direction="left-to-right" evidence="37">
        <dbReference type="Rhea" id="RHEA:53245"/>
    </physiologicalReaction>
</comment>
<keyword evidence="49" id="KW-1185">Reference proteome</keyword>
<evidence type="ECO:0000256" key="3">
    <source>
        <dbReference type="ARBA" id="ARBA00004279"/>
    </source>
</evidence>
<comment type="catalytic activity">
    <reaction evidence="26">
        <text>desmosterol + reduced [NADPH--hemoprotein reductase] + O2 = (24Z),26-hydroxydesmosterol + oxidized [NADPH--hemoprotein reductase] + H2O + H(+)</text>
        <dbReference type="Rhea" id="RHEA:53236"/>
        <dbReference type="Rhea" id="RHEA-COMP:11964"/>
        <dbReference type="Rhea" id="RHEA-COMP:11965"/>
        <dbReference type="ChEBI" id="CHEBI:15377"/>
        <dbReference type="ChEBI" id="CHEBI:15378"/>
        <dbReference type="ChEBI" id="CHEBI:15379"/>
        <dbReference type="ChEBI" id="CHEBI:17737"/>
        <dbReference type="ChEBI" id="CHEBI:57618"/>
        <dbReference type="ChEBI" id="CHEBI:58210"/>
        <dbReference type="ChEBI" id="CHEBI:137053"/>
    </reaction>
    <physiologicalReaction direction="left-to-right" evidence="26">
        <dbReference type="Rhea" id="RHEA:53237"/>
    </physiologicalReaction>
</comment>
<evidence type="ECO:0000256" key="4">
    <source>
        <dbReference type="ARBA" id="ARBA00004389"/>
    </source>
</evidence>
<dbReference type="InterPro" id="IPR002401">
    <property type="entry name" value="Cyt_P450_E_grp-I"/>
</dbReference>
<comment type="catalytic activity">
    <reaction evidence="39">
        <text>desmosterol + reduced [NADPH--hemoprotein reductase] + O2 = (24S)-25-epoxycholesterol + oxidized [NADPH--hemoprotein reductase] + H2O + H(+)</text>
        <dbReference type="Rhea" id="RHEA:53232"/>
        <dbReference type="Rhea" id="RHEA-COMP:11964"/>
        <dbReference type="Rhea" id="RHEA-COMP:11965"/>
        <dbReference type="ChEBI" id="CHEBI:15377"/>
        <dbReference type="ChEBI" id="CHEBI:15378"/>
        <dbReference type="ChEBI" id="CHEBI:15379"/>
        <dbReference type="ChEBI" id="CHEBI:17737"/>
        <dbReference type="ChEBI" id="CHEBI:41633"/>
        <dbReference type="ChEBI" id="CHEBI:57618"/>
        <dbReference type="ChEBI" id="CHEBI:58210"/>
    </reaction>
    <physiologicalReaction direction="left-to-right" evidence="39">
        <dbReference type="Rhea" id="RHEA:53233"/>
    </physiologicalReaction>
</comment>
<evidence type="ECO:0000256" key="32">
    <source>
        <dbReference type="ARBA" id="ARBA00051503"/>
    </source>
</evidence>
<comment type="catalytic activity">
    <reaction evidence="27">
        <text>testosterone + reduced [NADPH--hemoprotein reductase] + O2 = 2-hydroxytestosterone + oxidized [NADPH--hemoprotein reductase] + H2O + H(+)</text>
        <dbReference type="Rhea" id="RHEA:46300"/>
        <dbReference type="Rhea" id="RHEA-COMP:11964"/>
        <dbReference type="Rhea" id="RHEA-COMP:11965"/>
        <dbReference type="ChEBI" id="CHEBI:15377"/>
        <dbReference type="ChEBI" id="CHEBI:15378"/>
        <dbReference type="ChEBI" id="CHEBI:15379"/>
        <dbReference type="ChEBI" id="CHEBI:17347"/>
        <dbReference type="ChEBI" id="CHEBI:57618"/>
        <dbReference type="ChEBI" id="CHEBI:58210"/>
        <dbReference type="ChEBI" id="CHEBI:86013"/>
    </reaction>
    <physiologicalReaction direction="left-to-right" evidence="27">
        <dbReference type="Rhea" id="RHEA:46301"/>
    </physiologicalReaction>
</comment>
<accession>A0AAV7MP42</accession>
<dbReference type="InterPro" id="IPR001128">
    <property type="entry name" value="Cyt_P450"/>
</dbReference>
<protein>
    <recommendedName>
        <fullName evidence="42">Cholesterol 24-hydroxylase</fullName>
        <ecNumber evidence="41">1.14.14.25</ecNumber>
    </recommendedName>
    <alternativeName>
        <fullName evidence="44">Cholesterol 24-monooxygenase</fullName>
    </alternativeName>
    <alternativeName>
        <fullName evidence="43">Cholesterol 24S-hydroxylase</fullName>
    </alternativeName>
    <alternativeName>
        <fullName evidence="45">Cytochrome P450 46A1</fullName>
    </alternativeName>
</protein>
<dbReference type="InterPro" id="IPR036396">
    <property type="entry name" value="Cyt_P450_sf"/>
</dbReference>
<keyword evidence="17" id="KW-0503">Monooxygenase</keyword>
<evidence type="ECO:0000256" key="33">
    <source>
        <dbReference type="ARBA" id="ARBA00051527"/>
    </source>
</evidence>
<sequence>MLPFLYPASPFLVTYCLLPLCTAVFVVCAAYCCYVEYIHRKFDHIPGPPRDSFLLGHAPTLNKSSEGHKVIHDKFLEWAEQYGPIFRINIFHRVVIYAISREAVKEFLLSPKYLKDPQVYDRLFSLFGVRFMGKGLLTDTDHEHWYKQRRIFDPAFSRIYLKEIMGTFNEKAEHLMERLMENAEKGQKVGMHAVLNLLTLDVITKAAFGLDLNLLGERQTPLPHAVETALLGFRHVLEKPYTQHLPQYWSFVRKVKEAAGFLRQTGKECIQKRKWAVQNGEEVPQDILTRILKSAEEQGNYDDELMLDNFITFFIAGQETTANQLAFTIMELGRLPHLRDRLKDEVDEVLGQRRDVDFEDLGKFNFMSQVLKESLRLYPPGPGTSRYLKEDAVIEGVRIPGGASVILNTYIMGRMEKFFKDPFVFNPERFHPDAPKPDFCYFPFVLGPRSCLGQVFSQMEAKVVLAKLLQRFEFTLAPGQTCHIMNTSTLRPRDGVECILKVRGEDKKKQ</sequence>
<keyword evidence="16" id="KW-0770">Synapse</keyword>
<evidence type="ECO:0000256" key="12">
    <source>
        <dbReference type="ARBA" id="ARBA00022848"/>
    </source>
</evidence>
<dbReference type="SUPFAM" id="SSF48264">
    <property type="entry name" value="Cytochrome P450"/>
    <property type="match status" value="1"/>
</dbReference>
<evidence type="ECO:0000256" key="36">
    <source>
        <dbReference type="ARBA" id="ARBA00051763"/>
    </source>
</evidence>
<keyword evidence="21" id="KW-0753">Steroid metabolism</keyword>
<keyword evidence="15 46" id="KW-0408">Iron</keyword>
<dbReference type="GO" id="GO:0098793">
    <property type="term" value="C:presynapse"/>
    <property type="evidence" value="ECO:0007669"/>
    <property type="project" value="UniProtKB-SubCell"/>
</dbReference>
<dbReference type="GO" id="GO:0030425">
    <property type="term" value="C:dendrite"/>
    <property type="evidence" value="ECO:0007669"/>
    <property type="project" value="UniProtKB-SubCell"/>
</dbReference>
<keyword evidence="13 47" id="KW-1133">Transmembrane helix</keyword>
<evidence type="ECO:0000256" key="22">
    <source>
        <dbReference type="ARBA" id="ARBA00023273"/>
    </source>
</evidence>
<evidence type="ECO:0000256" key="47">
    <source>
        <dbReference type="SAM" id="Phobius"/>
    </source>
</evidence>
<evidence type="ECO:0000256" key="43">
    <source>
        <dbReference type="ARBA" id="ARBA00077287"/>
    </source>
</evidence>
<dbReference type="PRINTS" id="PR00463">
    <property type="entry name" value="EP450I"/>
</dbReference>
<evidence type="ECO:0000256" key="16">
    <source>
        <dbReference type="ARBA" id="ARBA00023018"/>
    </source>
</evidence>
<evidence type="ECO:0000256" key="31">
    <source>
        <dbReference type="ARBA" id="ARBA00051188"/>
    </source>
</evidence>
<evidence type="ECO:0000256" key="37">
    <source>
        <dbReference type="ARBA" id="ARBA00051817"/>
    </source>
</evidence>
<evidence type="ECO:0000256" key="25">
    <source>
        <dbReference type="ARBA" id="ARBA00049645"/>
    </source>
</evidence>
<evidence type="ECO:0000256" key="41">
    <source>
        <dbReference type="ARBA" id="ARBA00066440"/>
    </source>
</evidence>
<organism evidence="48 49">
    <name type="scientific">Pleurodeles waltl</name>
    <name type="common">Iberian ribbed newt</name>
    <dbReference type="NCBI Taxonomy" id="8319"/>
    <lineage>
        <taxon>Eukaryota</taxon>
        <taxon>Metazoa</taxon>
        <taxon>Chordata</taxon>
        <taxon>Craniata</taxon>
        <taxon>Vertebrata</taxon>
        <taxon>Euteleostomi</taxon>
        <taxon>Amphibia</taxon>
        <taxon>Batrachia</taxon>
        <taxon>Caudata</taxon>
        <taxon>Salamandroidea</taxon>
        <taxon>Salamandridae</taxon>
        <taxon>Pleurodelinae</taxon>
        <taxon>Pleurodeles</taxon>
    </lineage>
</organism>
<evidence type="ECO:0000256" key="1">
    <source>
        <dbReference type="ARBA" id="ARBA00001971"/>
    </source>
</evidence>
<dbReference type="AlphaFoldDB" id="A0AAV7MP42"/>
<comment type="catalytic activity">
    <reaction evidence="35">
        <text>cholestanol + reduced [NADPH--hemoprotein reductase] + O2 = (24S)-hydroxycholestanol + oxidized [NADPH--hemoprotein reductase] + H2O + H(+)</text>
        <dbReference type="Rhea" id="RHEA:53808"/>
        <dbReference type="Rhea" id="RHEA-COMP:11964"/>
        <dbReference type="Rhea" id="RHEA-COMP:11965"/>
        <dbReference type="ChEBI" id="CHEBI:15377"/>
        <dbReference type="ChEBI" id="CHEBI:15378"/>
        <dbReference type="ChEBI" id="CHEBI:15379"/>
        <dbReference type="ChEBI" id="CHEBI:57618"/>
        <dbReference type="ChEBI" id="CHEBI:58210"/>
        <dbReference type="ChEBI" id="CHEBI:86570"/>
        <dbReference type="ChEBI" id="CHEBI:137687"/>
    </reaction>
    <physiologicalReaction direction="left-to-right" evidence="35">
        <dbReference type="Rhea" id="RHEA:53809"/>
    </physiologicalReaction>
</comment>
<evidence type="ECO:0000256" key="44">
    <source>
        <dbReference type="ARBA" id="ARBA00079170"/>
    </source>
</evidence>
<evidence type="ECO:0000256" key="21">
    <source>
        <dbReference type="ARBA" id="ARBA00023221"/>
    </source>
</evidence>
<proteinExistence type="inferred from homology"/>
<comment type="catalytic activity">
    <reaction evidence="36">
        <text>(24S)-hydroxycholesterol + reduced [NADPH--hemoprotein reductase] + O2 = (24S,25R)-24,26-dihydroxycholesterol + oxidized [NADPH--hemoprotein reductase] + H2O + H(+)</text>
        <dbReference type="Rhea" id="RHEA:46388"/>
        <dbReference type="Rhea" id="RHEA-COMP:11964"/>
        <dbReference type="Rhea" id="RHEA-COMP:11965"/>
        <dbReference type="ChEBI" id="CHEBI:15377"/>
        <dbReference type="ChEBI" id="CHEBI:15378"/>
        <dbReference type="ChEBI" id="CHEBI:15379"/>
        <dbReference type="ChEBI" id="CHEBI:34310"/>
        <dbReference type="ChEBI" id="CHEBI:57618"/>
        <dbReference type="ChEBI" id="CHEBI:58210"/>
        <dbReference type="ChEBI" id="CHEBI:86165"/>
    </reaction>
    <physiologicalReaction direction="left-to-right" evidence="36">
        <dbReference type="Rhea" id="RHEA:46389"/>
    </physiologicalReaction>
</comment>
<dbReference type="GO" id="GO:0098794">
    <property type="term" value="C:postsynapse"/>
    <property type="evidence" value="ECO:0007669"/>
    <property type="project" value="UniProtKB-SubCell"/>
</dbReference>
<evidence type="ECO:0000313" key="49">
    <source>
        <dbReference type="Proteomes" id="UP001066276"/>
    </source>
</evidence>
<evidence type="ECO:0000256" key="40">
    <source>
        <dbReference type="ARBA" id="ARBA00054645"/>
    </source>
</evidence>
<comment type="subcellular location">
    <subcellularLocation>
        <location evidence="3">Cell projection</location>
        <location evidence="3">Dendrite</location>
    </subcellularLocation>
    <subcellularLocation>
        <location evidence="4">Endoplasmic reticulum membrane</location>
        <topology evidence="4">Single-pass membrane protein</topology>
    </subcellularLocation>
    <subcellularLocation>
        <location evidence="2">Microsome membrane</location>
        <topology evidence="2">Single-pass membrane protein</topology>
    </subcellularLocation>
    <subcellularLocation>
        <location evidence="24">Postsynapse</location>
    </subcellularLocation>
    <subcellularLocation>
        <location evidence="23">Presynapse</location>
    </subcellularLocation>
</comment>
<keyword evidence="11" id="KW-0256">Endoplasmic reticulum</keyword>
<evidence type="ECO:0000256" key="20">
    <source>
        <dbReference type="ARBA" id="ARBA00023166"/>
    </source>
</evidence>
<keyword evidence="19 47" id="KW-0472">Membrane</keyword>
<evidence type="ECO:0000256" key="29">
    <source>
        <dbReference type="ARBA" id="ARBA00050696"/>
    </source>
</evidence>
<comment type="pathway">
    <text evidence="25">Steroid metabolism; cholesterol degradation.</text>
</comment>
<dbReference type="Gene3D" id="1.10.630.10">
    <property type="entry name" value="Cytochrome P450"/>
    <property type="match status" value="1"/>
</dbReference>
<dbReference type="EMBL" id="JANPWB010000013">
    <property type="protein sequence ID" value="KAJ1105398.1"/>
    <property type="molecule type" value="Genomic_DNA"/>
</dbReference>
<evidence type="ECO:0000256" key="19">
    <source>
        <dbReference type="ARBA" id="ARBA00023136"/>
    </source>
</evidence>
<dbReference type="GO" id="GO:0005789">
    <property type="term" value="C:endoplasmic reticulum membrane"/>
    <property type="evidence" value="ECO:0007669"/>
    <property type="project" value="UniProtKB-SubCell"/>
</dbReference>
<dbReference type="GO" id="GO:0020037">
    <property type="term" value="F:heme binding"/>
    <property type="evidence" value="ECO:0007669"/>
    <property type="project" value="InterPro"/>
</dbReference>
<comment type="catalytic activity">
    <reaction evidence="29">
        <text>7-dehydrocholesterol + reduced [NADPH--hemoprotein reductase] + O2 = cholesta-5,7-dien-3beta,25-diol + oxidized [NADPH--hemoprotein reductase] + H2O + H(+)</text>
        <dbReference type="Rhea" id="RHEA:53240"/>
        <dbReference type="Rhea" id="RHEA-COMP:11964"/>
        <dbReference type="Rhea" id="RHEA-COMP:11965"/>
        <dbReference type="ChEBI" id="CHEBI:15377"/>
        <dbReference type="ChEBI" id="CHEBI:15378"/>
        <dbReference type="ChEBI" id="CHEBI:15379"/>
        <dbReference type="ChEBI" id="CHEBI:17759"/>
        <dbReference type="ChEBI" id="CHEBI:57618"/>
        <dbReference type="ChEBI" id="CHEBI:58210"/>
        <dbReference type="ChEBI" id="CHEBI:137057"/>
    </reaction>
    <physiologicalReaction direction="left-to-right" evidence="29">
        <dbReference type="Rhea" id="RHEA:53241"/>
    </physiologicalReaction>
</comment>
<evidence type="ECO:0000256" key="38">
    <source>
        <dbReference type="ARBA" id="ARBA00052074"/>
    </source>
</evidence>
<comment type="pathway">
    <text evidence="5">Lipid metabolism; C21-steroid hormone metabolism.</text>
</comment>
<keyword evidence="8 46" id="KW-0349">Heme</keyword>
<evidence type="ECO:0000256" key="17">
    <source>
        <dbReference type="ARBA" id="ARBA00023033"/>
    </source>
</evidence>
<reference evidence="48" key="1">
    <citation type="journal article" date="2022" name="bioRxiv">
        <title>Sequencing and chromosome-scale assembly of the giantPleurodeles waltlgenome.</title>
        <authorList>
            <person name="Brown T."/>
            <person name="Elewa A."/>
            <person name="Iarovenko S."/>
            <person name="Subramanian E."/>
            <person name="Araus A.J."/>
            <person name="Petzold A."/>
            <person name="Susuki M."/>
            <person name="Suzuki K.-i.T."/>
            <person name="Hayashi T."/>
            <person name="Toyoda A."/>
            <person name="Oliveira C."/>
            <person name="Osipova E."/>
            <person name="Leigh N.D."/>
            <person name="Simon A."/>
            <person name="Yun M.H."/>
        </authorList>
    </citation>
    <scope>NUCLEOTIDE SEQUENCE</scope>
    <source>
        <strain evidence="48">20211129_DDA</strain>
        <tissue evidence="48">Liver</tissue>
    </source>
</reference>
<comment type="catalytic activity">
    <reaction evidence="34">
        <text>7alpha-hydroxycholesterol + reduced [NADPH--hemoprotein reductase] + O2 = (24S)-7alpha-dihydroxycholesterol + oxidized [NADPH--hemoprotein reductase] + H2O + H(+)</text>
        <dbReference type="Rhea" id="RHEA:46380"/>
        <dbReference type="Rhea" id="RHEA-COMP:11964"/>
        <dbReference type="Rhea" id="RHEA-COMP:11965"/>
        <dbReference type="ChEBI" id="CHEBI:15377"/>
        <dbReference type="ChEBI" id="CHEBI:15378"/>
        <dbReference type="ChEBI" id="CHEBI:15379"/>
        <dbReference type="ChEBI" id="CHEBI:17500"/>
        <dbReference type="ChEBI" id="CHEBI:37640"/>
        <dbReference type="ChEBI" id="CHEBI:57618"/>
        <dbReference type="ChEBI" id="CHEBI:58210"/>
    </reaction>
    <physiologicalReaction direction="left-to-right" evidence="34">
        <dbReference type="Rhea" id="RHEA:46381"/>
    </physiologicalReaction>
</comment>
<keyword evidence="12" id="KW-0492">Microsome</keyword>